<sequence>MEKLGQDLKRGFLHMIESIKSCRPTQGMQDGKEPNLGSDEQINVEDRGIRMKAARGPKRPGVPKGSSPQTS</sequence>
<evidence type="ECO:0000256" key="1">
    <source>
        <dbReference type="SAM" id="MobiDB-lite"/>
    </source>
</evidence>
<dbReference type="Proteomes" id="UP000813462">
    <property type="component" value="Unassembled WGS sequence"/>
</dbReference>
<evidence type="ECO:0000313" key="3">
    <source>
        <dbReference type="Proteomes" id="UP000813462"/>
    </source>
</evidence>
<dbReference type="AlphaFoldDB" id="A0A978V0D7"/>
<proteinExistence type="predicted"/>
<accession>A0A978V0D7</accession>
<feature type="region of interest" description="Disordered" evidence="1">
    <location>
        <begin position="21"/>
        <end position="71"/>
    </location>
</feature>
<organism evidence="2 3">
    <name type="scientific">Ziziphus jujuba var. spinosa</name>
    <dbReference type="NCBI Taxonomy" id="714518"/>
    <lineage>
        <taxon>Eukaryota</taxon>
        <taxon>Viridiplantae</taxon>
        <taxon>Streptophyta</taxon>
        <taxon>Embryophyta</taxon>
        <taxon>Tracheophyta</taxon>
        <taxon>Spermatophyta</taxon>
        <taxon>Magnoliopsida</taxon>
        <taxon>eudicotyledons</taxon>
        <taxon>Gunneridae</taxon>
        <taxon>Pentapetalae</taxon>
        <taxon>rosids</taxon>
        <taxon>fabids</taxon>
        <taxon>Rosales</taxon>
        <taxon>Rhamnaceae</taxon>
        <taxon>Paliureae</taxon>
        <taxon>Ziziphus</taxon>
    </lineage>
</organism>
<dbReference type="EMBL" id="JAEACU010000008">
    <property type="protein sequence ID" value="KAH7520703.1"/>
    <property type="molecule type" value="Genomic_DNA"/>
</dbReference>
<name>A0A978V0D7_ZIZJJ</name>
<evidence type="ECO:0000313" key="2">
    <source>
        <dbReference type="EMBL" id="KAH7520703.1"/>
    </source>
</evidence>
<protein>
    <submittedName>
        <fullName evidence="2">Uncharacterized protein</fullName>
    </submittedName>
</protein>
<comment type="caution">
    <text evidence="2">The sequence shown here is derived from an EMBL/GenBank/DDBJ whole genome shotgun (WGS) entry which is preliminary data.</text>
</comment>
<gene>
    <name evidence="2" type="ORF">FEM48_Zijuj08G0173300</name>
</gene>
<reference evidence="2" key="1">
    <citation type="journal article" date="2021" name="Front. Plant Sci.">
        <title>Chromosome-Scale Genome Assembly for Chinese Sour Jujube and Insights Into Its Genome Evolution and Domestication Signature.</title>
        <authorList>
            <person name="Shen L.-Y."/>
            <person name="Luo H."/>
            <person name="Wang X.-L."/>
            <person name="Wang X.-M."/>
            <person name="Qiu X.-J."/>
            <person name="Liu H."/>
            <person name="Zhou S.-S."/>
            <person name="Jia K.-H."/>
            <person name="Nie S."/>
            <person name="Bao Y.-T."/>
            <person name="Zhang R.-G."/>
            <person name="Yun Q.-Z."/>
            <person name="Chai Y.-H."/>
            <person name="Lu J.-Y."/>
            <person name="Li Y."/>
            <person name="Zhao S.-W."/>
            <person name="Mao J.-F."/>
            <person name="Jia S.-G."/>
            <person name="Mao Y.-M."/>
        </authorList>
    </citation>
    <scope>NUCLEOTIDE SEQUENCE</scope>
    <source>
        <strain evidence="2">AT0</strain>
        <tissue evidence="2">Leaf</tissue>
    </source>
</reference>